<accession>A0A932ZWV7</accession>
<sequence>MSQPSETPVQGGPVAQLVNWLQSTILFRGLDDAEVKLLLRRCGRMQAGMFDVICAENEPGETLFYILDGEVYLTRLVGSEEEFLALLGKGSCFGEAGLLGESMRTATARARQKTLLLTMEASLLHLLPKEISAKLMRNIALASNEKLKMANAIIGRLYEQLHSLQPRTEDWKESEERFIEKFGENPPV</sequence>
<name>A0A932ZWV7_UNCTE</name>
<comment type="caution">
    <text evidence="2">The sequence shown here is derived from an EMBL/GenBank/DDBJ whole genome shotgun (WGS) entry which is preliminary data.</text>
</comment>
<evidence type="ECO:0000259" key="1">
    <source>
        <dbReference type="PROSITE" id="PS50042"/>
    </source>
</evidence>
<dbReference type="PROSITE" id="PS50042">
    <property type="entry name" value="CNMP_BINDING_3"/>
    <property type="match status" value="1"/>
</dbReference>
<dbReference type="AlphaFoldDB" id="A0A932ZWV7"/>
<reference evidence="2" key="1">
    <citation type="submission" date="2020-07" db="EMBL/GenBank/DDBJ databases">
        <title>Huge and variable diversity of episymbiotic CPR bacteria and DPANN archaea in groundwater ecosystems.</title>
        <authorList>
            <person name="He C.Y."/>
            <person name="Keren R."/>
            <person name="Whittaker M."/>
            <person name="Farag I.F."/>
            <person name="Doudna J."/>
            <person name="Cate J.H.D."/>
            <person name="Banfield J.F."/>
        </authorList>
    </citation>
    <scope>NUCLEOTIDE SEQUENCE</scope>
    <source>
        <strain evidence="2">NC_groundwater_1370_Ag_S-0.2um_69_93</strain>
    </source>
</reference>
<gene>
    <name evidence="2" type="ORF">HY618_06200</name>
</gene>
<organism evidence="2 3">
    <name type="scientific">Tectimicrobiota bacterium</name>
    <dbReference type="NCBI Taxonomy" id="2528274"/>
    <lineage>
        <taxon>Bacteria</taxon>
        <taxon>Pseudomonadati</taxon>
        <taxon>Nitrospinota/Tectimicrobiota group</taxon>
        <taxon>Candidatus Tectimicrobiota</taxon>
    </lineage>
</organism>
<dbReference type="Pfam" id="PF00027">
    <property type="entry name" value="cNMP_binding"/>
    <property type="match status" value="1"/>
</dbReference>
<dbReference type="CDD" id="cd00038">
    <property type="entry name" value="CAP_ED"/>
    <property type="match status" value="1"/>
</dbReference>
<dbReference type="Proteomes" id="UP000752292">
    <property type="component" value="Unassembled WGS sequence"/>
</dbReference>
<dbReference type="InterPro" id="IPR018490">
    <property type="entry name" value="cNMP-bd_dom_sf"/>
</dbReference>
<dbReference type="SMART" id="SM00100">
    <property type="entry name" value="cNMP"/>
    <property type="match status" value="1"/>
</dbReference>
<dbReference type="SUPFAM" id="SSF51206">
    <property type="entry name" value="cAMP-binding domain-like"/>
    <property type="match status" value="1"/>
</dbReference>
<evidence type="ECO:0000313" key="3">
    <source>
        <dbReference type="Proteomes" id="UP000752292"/>
    </source>
</evidence>
<dbReference type="EMBL" id="JACQRX010000271">
    <property type="protein sequence ID" value="MBI4252035.1"/>
    <property type="molecule type" value="Genomic_DNA"/>
</dbReference>
<protein>
    <submittedName>
        <fullName evidence="2">Cyclic nucleotide-binding domain-containing protein</fullName>
    </submittedName>
</protein>
<dbReference type="Gene3D" id="2.60.120.10">
    <property type="entry name" value="Jelly Rolls"/>
    <property type="match status" value="1"/>
</dbReference>
<dbReference type="InterPro" id="IPR000595">
    <property type="entry name" value="cNMP-bd_dom"/>
</dbReference>
<feature type="domain" description="Cyclic nucleotide-binding" evidence="1">
    <location>
        <begin position="26"/>
        <end position="120"/>
    </location>
</feature>
<dbReference type="InterPro" id="IPR018488">
    <property type="entry name" value="cNMP-bd_CS"/>
</dbReference>
<evidence type="ECO:0000313" key="2">
    <source>
        <dbReference type="EMBL" id="MBI4252035.1"/>
    </source>
</evidence>
<dbReference type="InterPro" id="IPR014710">
    <property type="entry name" value="RmlC-like_jellyroll"/>
</dbReference>
<dbReference type="PROSITE" id="PS00889">
    <property type="entry name" value="CNMP_BINDING_2"/>
    <property type="match status" value="1"/>
</dbReference>
<proteinExistence type="predicted"/>